<organism evidence="9 10">
    <name type="scientific">Novosphingobium pentaromativorans</name>
    <dbReference type="NCBI Taxonomy" id="205844"/>
    <lineage>
        <taxon>Bacteria</taxon>
        <taxon>Pseudomonadati</taxon>
        <taxon>Pseudomonadota</taxon>
        <taxon>Alphaproteobacteria</taxon>
        <taxon>Sphingomonadales</taxon>
        <taxon>Sphingomonadaceae</taxon>
        <taxon>Novosphingobium</taxon>
    </lineage>
</organism>
<evidence type="ECO:0000256" key="3">
    <source>
        <dbReference type="ARBA" id="ARBA00022448"/>
    </source>
</evidence>
<dbReference type="CDD" id="cd06550">
    <property type="entry name" value="TM_ABC_iron-siderophores_like"/>
    <property type="match status" value="1"/>
</dbReference>
<feature type="transmembrane region" description="Helical" evidence="8">
    <location>
        <begin position="42"/>
        <end position="65"/>
    </location>
</feature>
<comment type="caution">
    <text evidence="9">The sequence shown here is derived from an EMBL/GenBank/DDBJ whole genome shotgun (WGS) entry which is preliminary data.</text>
</comment>
<comment type="similarity">
    <text evidence="2">Belongs to the binding-protein-dependent transport system permease family. FecCD subfamily.</text>
</comment>
<keyword evidence="6 8" id="KW-1133">Transmembrane helix</keyword>
<gene>
    <name evidence="9" type="ORF">DI555_12940</name>
</gene>
<evidence type="ECO:0000313" key="9">
    <source>
        <dbReference type="EMBL" id="PZQ54327.1"/>
    </source>
</evidence>
<protein>
    <submittedName>
        <fullName evidence="9">ABC transporter permease</fullName>
    </submittedName>
</protein>
<proteinExistence type="inferred from homology"/>
<evidence type="ECO:0000256" key="8">
    <source>
        <dbReference type="SAM" id="Phobius"/>
    </source>
</evidence>
<evidence type="ECO:0000256" key="5">
    <source>
        <dbReference type="ARBA" id="ARBA00022692"/>
    </source>
</evidence>
<keyword evidence="5 8" id="KW-0812">Transmembrane</keyword>
<evidence type="ECO:0000256" key="7">
    <source>
        <dbReference type="ARBA" id="ARBA00023136"/>
    </source>
</evidence>
<dbReference type="PANTHER" id="PTHR30472">
    <property type="entry name" value="FERRIC ENTEROBACTIN TRANSPORT SYSTEM PERMEASE PROTEIN"/>
    <property type="match status" value="1"/>
</dbReference>
<feature type="transmembrane region" description="Helical" evidence="8">
    <location>
        <begin position="127"/>
        <end position="147"/>
    </location>
</feature>
<accession>A0A2W5QA24</accession>
<feature type="transmembrane region" description="Helical" evidence="8">
    <location>
        <begin position="153"/>
        <end position="174"/>
    </location>
</feature>
<feature type="transmembrane region" description="Helical" evidence="8">
    <location>
        <begin position="312"/>
        <end position="333"/>
    </location>
</feature>
<keyword evidence="4" id="KW-1003">Cell membrane</keyword>
<evidence type="ECO:0000256" key="1">
    <source>
        <dbReference type="ARBA" id="ARBA00004651"/>
    </source>
</evidence>
<dbReference type="Gene3D" id="1.10.3470.10">
    <property type="entry name" value="ABC transporter involved in vitamin B12 uptake, BtuC"/>
    <property type="match status" value="1"/>
</dbReference>
<feature type="transmembrane region" description="Helical" evidence="8">
    <location>
        <begin position="275"/>
        <end position="300"/>
    </location>
</feature>
<feature type="transmembrane region" description="Helical" evidence="8">
    <location>
        <begin position="229"/>
        <end position="246"/>
    </location>
</feature>
<comment type="subcellular location">
    <subcellularLocation>
        <location evidence="1">Cell membrane</location>
        <topology evidence="1">Multi-pass membrane protein</topology>
    </subcellularLocation>
</comment>
<dbReference type="EMBL" id="QFPX01000009">
    <property type="protein sequence ID" value="PZQ54327.1"/>
    <property type="molecule type" value="Genomic_DNA"/>
</dbReference>
<dbReference type="SUPFAM" id="SSF81345">
    <property type="entry name" value="ABC transporter involved in vitamin B12 uptake, BtuC"/>
    <property type="match status" value="1"/>
</dbReference>
<reference evidence="9 10" key="1">
    <citation type="submission" date="2017-08" db="EMBL/GenBank/DDBJ databases">
        <title>Infants hospitalized years apart are colonized by the same room-sourced microbial strains.</title>
        <authorList>
            <person name="Brooks B."/>
            <person name="Olm M.R."/>
            <person name="Firek B.A."/>
            <person name="Baker R."/>
            <person name="Thomas B.C."/>
            <person name="Morowitz M.J."/>
            <person name="Banfield J.F."/>
        </authorList>
    </citation>
    <scope>NUCLEOTIDE SEQUENCE [LARGE SCALE GENOMIC DNA]</scope>
    <source>
        <strain evidence="9">S2_005_002_R2_33</strain>
    </source>
</reference>
<keyword evidence="3" id="KW-0813">Transport</keyword>
<evidence type="ECO:0000256" key="4">
    <source>
        <dbReference type="ARBA" id="ARBA00022475"/>
    </source>
</evidence>
<evidence type="ECO:0000256" key="6">
    <source>
        <dbReference type="ARBA" id="ARBA00022989"/>
    </source>
</evidence>
<dbReference type="AlphaFoldDB" id="A0A2W5QA24"/>
<feature type="transmembrane region" description="Helical" evidence="8">
    <location>
        <begin position="181"/>
        <end position="202"/>
    </location>
</feature>
<evidence type="ECO:0000313" key="10">
    <source>
        <dbReference type="Proteomes" id="UP000249082"/>
    </source>
</evidence>
<dbReference type="PANTHER" id="PTHR30472:SF25">
    <property type="entry name" value="ABC TRANSPORTER PERMEASE PROTEIN MJ0876-RELATED"/>
    <property type="match status" value="1"/>
</dbReference>
<keyword evidence="7 8" id="KW-0472">Membrane</keyword>
<dbReference type="InterPro" id="IPR037294">
    <property type="entry name" value="ABC_BtuC-like"/>
</dbReference>
<evidence type="ECO:0000256" key="2">
    <source>
        <dbReference type="ARBA" id="ARBA00007935"/>
    </source>
</evidence>
<dbReference type="Proteomes" id="UP000249082">
    <property type="component" value="Unassembled WGS sequence"/>
</dbReference>
<sequence>MGFLTTRTRDTSVTGQLIPCEVFVQSPNSVPSRPAPSRHPALVPLLLLGLVLVTLASFGLGPVALGPERIVAALFGYGGGGEDRVARAILFDLRLPRAVIGLMVGAMLGLSGAVLQGYLRNPLAEPSVLGASNASALGAVIALYFGISEWSPVMLPILSILMGLVAIGLLFALAGRSESPLSLILAGIAVSTLAGAGISLALNLSPNPFAAMEIMSWLLGSIENRTIDHVWIALPCIVVGAALLLAHPRALDALSLGEDGARSLGVDLRRTRRRLMLGVAIGVGGAVAVSGAIGFVGLIVPHLVRPMTDRSPSALLLPSMLGGAVLLTGADILVRLIPSDAELKLGVVTAFLGVPVFLFHLFRERRLW</sequence>
<feature type="transmembrane region" description="Helical" evidence="8">
    <location>
        <begin position="98"/>
        <end position="115"/>
    </location>
</feature>
<feature type="transmembrane region" description="Helical" evidence="8">
    <location>
        <begin position="345"/>
        <end position="362"/>
    </location>
</feature>
<dbReference type="Pfam" id="PF01032">
    <property type="entry name" value="FecCD"/>
    <property type="match status" value="1"/>
</dbReference>
<dbReference type="InterPro" id="IPR000522">
    <property type="entry name" value="ABC_transptr_permease_BtuC"/>
</dbReference>
<dbReference type="GO" id="GO:0022857">
    <property type="term" value="F:transmembrane transporter activity"/>
    <property type="evidence" value="ECO:0007669"/>
    <property type="project" value="InterPro"/>
</dbReference>
<name>A0A2W5QA24_9SPHN</name>
<dbReference type="GO" id="GO:0005886">
    <property type="term" value="C:plasma membrane"/>
    <property type="evidence" value="ECO:0007669"/>
    <property type="project" value="UniProtKB-SubCell"/>
</dbReference>